<keyword evidence="3" id="KW-1185">Reference proteome</keyword>
<accession>A0A315XKU8</accession>
<keyword evidence="1" id="KW-0812">Transmembrane</keyword>
<protein>
    <submittedName>
        <fullName evidence="2">Uncharacterized protein</fullName>
    </submittedName>
</protein>
<organism evidence="2 3">
    <name type="scientific">Methanobrevibacter thaueri</name>
    <dbReference type="NCBI Taxonomy" id="190975"/>
    <lineage>
        <taxon>Archaea</taxon>
        <taxon>Methanobacteriati</taxon>
        <taxon>Methanobacteriota</taxon>
        <taxon>Methanomada group</taxon>
        <taxon>Methanobacteria</taxon>
        <taxon>Methanobacteriales</taxon>
        <taxon>Methanobacteriaceae</taxon>
        <taxon>Methanobrevibacter</taxon>
    </lineage>
</organism>
<evidence type="ECO:0000313" key="2">
    <source>
        <dbReference type="EMBL" id="PWB84855.1"/>
    </source>
</evidence>
<dbReference type="Proteomes" id="UP000251717">
    <property type="component" value="Unassembled WGS sequence"/>
</dbReference>
<dbReference type="EMBL" id="MZGS01000031">
    <property type="protein sequence ID" value="PWB84855.1"/>
    <property type="molecule type" value="Genomic_DNA"/>
</dbReference>
<proteinExistence type="predicted"/>
<evidence type="ECO:0000313" key="3">
    <source>
        <dbReference type="Proteomes" id="UP000251717"/>
    </source>
</evidence>
<keyword evidence="1" id="KW-0472">Membrane</keyword>
<dbReference type="AlphaFoldDB" id="A0A315XKU8"/>
<sequence>MNGELKPFLALLLFGNIENLILAAQGVAAAVNPLGLAVLSFCAVFCWLLIGTFGTRFAMKYARYINFIGGLAIFILGVQAIMGAIPGMLAFFH</sequence>
<comment type="caution">
    <text evidence="2">The sequence shown here is derived from an EMBL/GenBank/DDBJ whole genome shotgun (WGS) entry which is preliminary data.</text>
</comment>
<dbReference type="RefSeq" id="WP_116592968.1">
    <property type="nucleotide sequence ID" value="NZ_MZGS01000031.1"/>
</dbReference>
<feature type="transmembrane region" description="Helical" evidence="1">
    <location>
        <begin position="33"/>
        <end position="53"/>
    </location>
</feature>
<feature type="transmembrane region" description="Helical" evidence="1">
    <location>
        <begin position="65"/>
        <end position="92"/>
    </location>
</feature>
<dbReference type="OrthoDB" id="76805at2157"/>
<keyword evidence="1" id="KW-1133">Transmembrane helix</keyword>
<name>A0A315XKU8_9EURY</name>
<reference evidence="2 3" key="1">
    <citation type="submission" date="2017-03" db="EMBL/GenBank/DDBJ databases">
        <title>Genome sequence of Methanobrevibacter thaueri.</title>
        <authorList>
            <person name="Poehlein A."/>
            <person name="Seedorf H."/>
            <person name="Daniel R."/>
        </authorList>
    </citation>
    <scope>NUCLEOTIDE SEQUENCE [LARGE SCALE GENOMIC DNA]</scope>
    <source>
        <strain evidence="2 3">DSM 11995</strain>
    </source>
</reference>
<gene>
    <name evidence="2" type="ORF">MBBTH_20920</name>
</gene>
<evidence type="ECO:0000256" key="1">
    <source>
        <dbReference type="SAM" id="Phobius"/>
    </source>
</evidence>